<keyword evidence="1" id="KW-1133">Transmembrane helix</keyword>
<feature type="transmembrane region" description="Helical" evidence="1">
    <location>
        <begin position="331"/>
        <end position="350"/>
    </location>
</feature>
<accession>A0A387H399</accession>
<feature type="transmembrane region" description="Helical" evidence="1">
    <location>
        <begin position="205"/>
        <end position="223"/>
    </location>
</feature>
<dbReference type="EMBL" id="CP032698">
    <property type="protein sequence ID" value="AYG78155.1"/>
    <property type="molecule type" value="Genomic_DNA"/>
</dbReference>
<proteinExistence type="predicted"/>
<feature type="transmembrane region" description="Helical" evidence="1">
    <location>
        <begin position="139"/>
        <end position="162"/>
    </location>
</feature>
<reference evidence="2 3" key="1">
    <citation type="submission" date="2018-10" db="EMBL/GenBank/DDBJ databases">
        <title>Relationship between Morphology and Antimicrobial Activity in Streptomyces.</title>
        <authorList>
            <person name="Kang H.J."/>
            <person name="Kim S.B."/>
        </authorList>
    </citation>
    <scope>NUCLEOTIDE SEQUENCE [LARGE SCALE GENOMIC DNA]</scope>
    <source>
        <strain evidence="2 3">BH38</strain>
    </source>
</reference>
<keyword evidence="2" id="KW-0645">Protease</keyword>
<dbReference type="GO" id="GO:0031293">
    <property type="term" value="P:membrane protein intracellular domain proteolysis"/>
    <property type="evidence" value="ECO:0007669"/>
    <property type="project" value="TreeGrafter"/>
</dbReference>
<protein>
    <submittedName>
        <fullName evidence="2">Peptide zinc metalloprotease protein YydH</fullName>
    </submittedName>
</protein>
<evidence type="ECO:0000313" key="3">
    <source>
        <dbReference type="Proteomes" id="UP000271554"/>
    </source>
</evidence>
<dbReference type="AlphaFoldDB" id="A0A387H399"/>
<dbReference type="GO" id="GO:0016020">
    <property type="term" value="C:membrane"/>
    <property type="evidence" value="ECO:0007669"/>
    <property type="project" value="InterPro"/>
</dbReference>
<sequence>MTTPLTPAPSDWPALRQGIDITPQPDSGRVVVSLPEGAYLRMGQDAADLLRELDGTQSRDAVLARWTICLGEEQATTLLLRFTQLGLLESDLTPAPAVRSFRFRKPATAQLVLYRPERLTGALRHVAALLRRWPAVVGYALLLSAGAIAVMTHLHAVGAALLRPSWDMWWHIALAMLIVNAFHELGHATALAYHGGRPRAMGVMLLYCVCPAFFCDVSATWRLGRRQRATVALAGITVNAAAASVAALAAAADFGGHQEFCWRLVAANVFTFVFNLLPFIKLDGYLLLLAFVDESHLRPRAMADARNWLSHHLYRRPAIKRELHRWWSVPYGLAAMTLPALLITTMLISLGTLSFRAGPIGVILWLVAVLLAVLRLLAGILRVAFPPPPSATCSASC</sequence>
<keyword evidence="1" id="KW-0472">Membrane</keyword>
<dbReference type="GO" id="GO:0005737">
    <property type="term" value="C:cytoplasm"/>
    <property type="evidence" value="ECO:0007669"/>
    <property type="project" value="TreeGrafter"/>
</dbReference>
<keyword evidence="2" id="KW-0378">Hydrolase</keyword>
<keyword evidence="2" id="KW-0482">Metalloprotease</keyword>
<dbReference type="PANTHER" id="PTHR13325:SF3">
    <property type="entry name" value="MEMBRANE-BOUND TRANSCRIPTION FACTOR SITE-2 PROTEASE"/>
    <property type="match status" value="1"/>
</dbReference>
<name>A0A387H399_9ACTN</name>
<evidence type="ECO:0000313" key="2">
    <source>
        <dbReference type="EMBL" id="AYG78155.1"/>
    </source>
</evidence>
<organism evidence="2 3">
    <name type="scientific">Streptomyces hundungensis</name>
    <dbReference type="NCBI Taxonomy" id="1077946"/>
    <lineage>
        <taxon>Bacteria</taxon>
        <taxon>Bacillati</taxon>
        <taxon>Actinomycetota</taxon>
        <taxon>Actinomycetes</taxon>
        <taxon>Kitasatosporales</taxon>
        <taxon>Streptomycetaceae</taxon>
        <taxon>Streptomyces</taxon>
    </lineage>
</organism>
<keyword evidence="1" id="KW-0812">Transmembrane</keyword>
<feature type="transmembrane region" description="Helical" evidence="1">
    <location>
        <begin position="362"/>
        <end position="385"/>
    </location>
</feature>
<dbReference type="GO" id="GO:0004222">
    <property type="term" value="F:metalloendopeptidase activity"/>
    <property type="evidence" value="ECO:0007669"/>
    <property type="project" value="InterPro"/>
</dbReference>
<feature type="transmembrane region" description="Helical" evidence="1">
    <location>
        <begin position="168"/>
        <end position="193"/>
    </location>
</feature>
<dbReference type="InterPro" id="IPR001193">
    <property type="entry name" value="MBTPS2"/>
</dbReference>
<feature type="transmembrane region" description="Helical" evidence="1">
    <location>
        <begin position="229"/>
        <end position="248"/>
    </location>
</feature>
<dbReference type="KEGG" id="shun:DWB77_00262"/>
<evidence type="ECO:0000256" key="1">
    <source>
        <dbReference type="SAM" id="Phobius"/>
    </source>
</evidence>
<dbReference type="CDD" id="cd05709">
    <property type="entry name" value="S2P-M50"/>
    <property type="match status" value="1"/>
</dbReference>
<dbReference type="PANTHER" id="PTHR13325">
    <property type="entry name" value="PROTEASE M50 MEMBRANE-BOUND TRANSCRIPTION FACTOR SITE 2 PROTEASE"/>
    <property type="match status" value="1"/>
</dbReference>
<keyword evidence="3" id="KW-1185">Reference proteome</keyword>
<dbReference type="Proteomes" id="UP000271554">
    <property type="component" value="Chromosome"/>
</dbReference>
<gene>
    <name evidence="2" type="primary">yydH</name>
    <name evidence="2" type="ORF">DWB77_00262</name>
</gene>